<keyword evidence="1" id="KW-0472">Membrane</keyword>
<proteinExistence type="predicted"/>
<sequence length="245" mass="28073">MDSNSIKSILRLYRPGIDDETQVIKEALLRVENDPELKVWYQTYLQNEEALHQSFNDIAIPPGLKTELTKQYAKHNAPAKRNMWLVPTAIAASLMLLVLSWLMIGPEAKPRFTHFQHDMLAFVTQPYEMDIVEDNLASIDQGFANVNWPTGYVLPASLNTLHILGGVMQQWQDEKVSIVCLENDAGKYIWLFVTTLSTFSIDKTIPIEAEVLQRAPLLTHTAWQDQHFTYYMIAEGDIDFIKSYL</sequence>
<keyword evidence="1" id="KW-1133">Transmembrane helix</keyword>
<gene>
    <name evidence="2" type="ORF">H744_1c0426</name>
</gene>
<accession>A0A0C5W239</accession>
<evidence type="ECO:0000313" key="3">
    <source>
        <dbReference type="Proteomes" id="UP000032303"/>
    </source>
</evidence>
<dbReference type="OrthoDB" id="5829729at2"/>
<dbReference type="KEGG" id="pgb:H744_1c0426"/>
<dbReference type="AlphaFoldDB" id="A0A0C5W239"/>
<organism evidence="2 3">
    <name type="scientific">Photobacterium gaetbulicola Gung47</name>
    <dbReference type="NCBI Taxonomy" id="658445"/>
    <lineage>
        <taxon>Bacteria</taxon>
        <taxon>Pseudomonadati</taxon>
        <taxon>Pseudomonadota</taxon>
        <taxon>Gammaproteobacteria</taxon>
        <taxon>Vibrionales</taxon>
        <taxon>Vibrionaceae</taxon>
        <taxon>Photobacterium</taxon>
    </lineage>
</organism>
<name>A0A0C5W239_9GAMM</name>
<keyword evidence="1" id="KW-0812">Transmembrane</keyword>
<dbReference type="Proteomes" id="UP000032303">
    <property type="component" value="Chromosome 1"/>
</dbReference>
<feature type="transmembrane region" description="Helical" evidence="1">
    <location>
        <begin position="84"/>
        <end position="104"/>
    </location>
</feature>
<protein>
    <submittedName>
        <fullName evidence="2">Uncharacterized protein</fullName>
    </submittedName>
</protein>
<dbReference type="HOGENOM" id="CLU_1081605_0_0_6"/>
<dbReference type="PATRIC" id="fig|658445.3.peg.465"/>
<evidence type="ECO:0000313" key="2">
    <source>
        <dbReference type="EMBL" id="AJR05451.1"/>
    </source>
</evidence>
<dbReference type="STRING" id="658445.H744_1c0426"/>
<dbReference type="EMBL" id="CP005973">
    <property type="protein sequence ID" value="AJR05451.1"/>
    <property type="molecule type" value="Genomic_DNA"/>
</dbReference>
<reference evidence="2 3" key="1">
    <citation type="submission" date="2013-05" db="EMBL/GenBank/DDBJ databases">
        <title>Complete genome sequence of the lipase-producing bacterium Photobacterium gaetbulicola Gung47.</title>
        <authorList>
            <person name="Kim Y.-O."/>
        </authorList>
    </citation>
    <scope>NUCLEOTIDE SEQUENCE [LARGE SCALE GENOMIC DNA]</scope>
    <source>
        <strain evidence="2 3">Gung47</strain>
    </source>
</reference>
<keyword evidence="3" id="KW-1185">Reference proteome</keyword>
<evidence type="ECO:0000256" key="1">
    <source>
        <dbReference type="SAM" id="Phobius"/>
    </source>
</evidence>